<evidence type="ECO:0000259" key="3">
    <source>
        <dbReference type="PROSITE" id="PS50157"/>
    </source>
</evidence>
<dbReference type="PROSITE" id="PS00028">
    <property type="entry name" value="ZINC_FINGER_C2H2_1"/>
    <property type="match status" value="1"/>
</dbReference>
<dbReference type="InterPro" id="IPR008160">
    <property type="entry name" value="Collagen"/>
</dbReference>
<feature type="region of interest" description="Disordered" evidence="2">
    <location>
        <begin position="172"/>
        <end position="209"/>
    </location>
</feature>
<name>A0A8S3VKX3_MYTED</name>
<dbReference type="Proteomes" id="UP000683360">
    <property type="component" value="Unassembled WGS sequence"/>
</dbReference>
<evidence type="ECO:0000256" key="1">
    <source>
        <dbReference type="PROSITE-ProRule" id="PRU00042"/>
    </source>
</evidence>
<proteinExistence type="predicted"/>
<dbReference type="OrthoDB" id="6434689at2759"/>
<feature type="region of interest" description="Disordered" evidence="2">
    <location>
        <begin position="234"/>
        <end position="272"/>
    </location>
</feature>
<feature type="domain" description="C2H2-type" evidence="3">
    <location>
        <begin position="332"/>
        <end position="359"/>
    </location>
</feature>
<protein>
    <recommendedName>
        <fullName evidence="3">C2H2-type domain-containing protein</fullName>
    </recommendedName>
</protein>
<accession>A0A8S3VKX3</accession>
<dbReference type="SMART" id="SM00355">
    <property type="entry name" value="ZnF_C2H2"/>
    <property type="match status" value="2"/>
</dbReference>
<evidence type="ECO:0000313" key="4">
    <source>
        <dbReference type="EMBL" id="CAG2254279.1"/>
    </source>
</evidence>
<dbReference type="InterPro" id="IPR013087">
    <property type="entry name" value="Znf_C2H2_type"/>
</dbReference>
<evidence type="ECO:0000313" key="5">
    <source>
        <dbReference type="Proteomes" id="UP000683360"/>
    </source>
</evidence>
<dbReference type="GO" id="GO:0008270">
    <property type="term" value="F:zinc ion binding"/>
    <property type="evidence" value="ECO:0007669"/>
    <property type="project" value="UniProtKB-KW"/>
</dbReference>
<gene>
    <name evidence="4" type="ORF">MEDL_65761</name>
</gene>
<dbReference type="PROSITE" id="PS50157">
    <property type="entry name" value="ZINC_FINGER_C2H2_2"/>
    <property type="match status" value="1"/>
</dbReference>
<keyword evidence="1" id="KW-0863">Zinc-finger</keyword>
<dbReference type="PANTHER" id="PTHR24637">
    <property type="entry name" value="COLLAGEN"/>
    <property type="match status" value="1"/>
</dbReference>
<sequence length="834" mass="92986">MYDECRSHCTAESACTFPSYLIGEWTDVTKGLSITFQSTTPNLLGWKILVTGEVMQDHKCIKSTGNVFVFEGSYFDVHTFKEQYYYMCMKITKISDDVLYYYLLSDKNYIGNDERIYTPVPVPDANTTATCDYCQFTETIPDGDFRELRKSGTAETLTTDPQLCLPCNSTCDSGPSGPKGDTGLTGPKGDTGAAGRNGTAGLTGPKGDTGLTGPKEILILKASVISFTGAAGRNGTAGLTGPKGDTGLTGPKGDTGAAGRNGTAGLTGPKGDTGLTGQKEILMEGCPILTDIINCFTSTDQLLTFVRAYGLEDDPYVQLRLTHLRQTNSMDFKCTTCGEWFSNQENYEFHMLYHETIQDFDLSLFDDTPPDKNHIEPTINSNKRTTSIPDSCDVYTPPPAKKASFPSDQYGAGDDNPTTHTFHKKRERTYANNGATDITYEVKFSNQLQNKKLTDIVDDLHNVFDDVLDQVRVGSQDNSLARLIIEHNGLTDPIVVPLQELHTMDASTVMDEISKVLQSNEELPVDDSFSVTVGRIDIPSGGGRVYITKLTGDDNSLKRKRSIISRPSDTMCMPMAISVCFLKTCRVVSPREWKTLTSDDTEYCLKPYSAKDQHSCQTHCTVCCSSDCVLTGNSLSCRACNRTCRSIACFQRHIEEKITKKGVSYTDCGKKYECKTCRKVLVREERPSELHQCGEWKCVCCRDYQPEEHLCYQRAINTERTDRQMIFFDCETTQDTLLQCENGNLPSTSRCQNCKDKEEACNQCTLCQNCGKSWCGSKEHKVNFICMQTACDHCKDKQISDEPKCNFCGVRCSMCDKKDKKEFKKRTMFQNMWF</sequence>
<keyword evidence="1" id="KW-0862">Zinc</keyword>
<dbReference type="AlphaFoldDB" id="A0A8S3VKX3"/>
<dbReference type="Pfam" id="PF01391">
    <property type="entry name" value="Collagen"/>
    <property type="match status" value="1"/>
</dbReference>
<keyword evidence="5" id="KW-1185">Reference proteome</keyword>
<comment type="caution">
    <text evidence="4">The sequence shown here is derived from an EMBL/GenBank/DDBJ whole genome shotgun (WGS) entry which is preliminary data.</text>
</comment>
<dbReference type="PANTHER" id="PTHR24637:SF428">
    <property type="entry name" value="SCAVENGER RECEPTOR CLASS A MEMBER 3"/>
    <property type="match status" value="1"/>
</dbReference>
<dbReference type="EMBL" id="CAJPWZ010003235">
    <property type="protein sequence ID" value="CAG2254279.1"/>
    <property type="molecule type" value="Genomic_DNA"/>
</dbReference>
<reference evidence="4" key="1">
    <citation type="submission" date="2021-03" db="EMBL/GenBank/DDBJ databases">
        <authorList>
            <person name="Bekaert M."/>
        </authorList>
    </citation>
    <scope>NUCLEOTIDE SEQUENCE</scope>
</reference>
<evidence type="ECO:0000256" key="2">
    <source>
        <dbReference type="SAM" id="MobiDB-lite"/>
    </source>
</evidence>
<keyword evidence="1" id="KW-0479">Metal-binding</keyword>
<organism evidence="4 5">
    <name type="scientific">Mytilus edulis</name>
    <name type="common">Blue mussel</name>
    <dbReference type="NCBI Taxonomy" id="6550"/>
    <lineage>
        <taxon>Eukaryota</taxon>
        <taxon>Metazoa</taxon>
        <taxon>Spiralia</taxon>
        <taxon>Lophotrochozoa</taxon>
        <taxon>Mollusca</taxon>
        <taxon>Bivalvia</taxon>
        <taxon>Autobranchia</taxon>
        <taxon>Pteriomorphia</taxon>
        <taxon>Mytilida</taxon>
        <taxon>Mytiloidea</taxon>
        <taxon>Mytilidae</taxon>
        <taxon>Mytilinae</taxon>
        <taxon>Mytilus</taxon>
    </lineage>
</organism>